<dbReference type="EMBL" id="JAUJYO010000003">
    <property type="protein sequence ID" value="KAK1321670.1"/>
    <property type="molecule type" value="Genomic_DNA"/>
</dbReference>
<dbReference type="InterPro" id="IPR037171">
    <property type="entry name" value="NagB/RpiA_transferase-like"/>
</dbReference>
<gene>
    <name evidence="3" type="ORF">QJS10_CPA03g01893</name>
</gene>
<dbReference type="Pfam" id="PF01182">
    <property type="entry name" value="Glucosamine_iso"/>
    <property type="match status" value="1"/>
</dbReference>
<protein>
    <recommendedName>
        <fullName evidence="2">Glucosamine/galactosamine-6-phosphate isomerase domain-containing protein</fullName>
    </recommendedName>
</protein>
<evidence type="ECO:0000313" key="4">
    <source>
        <dbReference type="Proteomes" id="UP001180020"/>
    </source>
</evidence>
<dbReference type="InterPro" id="IPR039104">
    <property type="entry name" value="6PGL"/>
</dbReference>
<feature type="domain" description="Glucosamine/galactosamine-6-phosphate isomerase" evidence="2">
    <location>
        <begin position="74"/>
        <end position="205"/>
    </location>
</feature>
<dbReference type="Proteomes" id="UP001180020">
    <property type="component" value="Unassembled WGS sequence"/>
</dbReference>
<keyword evidence="4" id="KW-1185">Reference proteome</keyword>
<accession>A0AAV9F729</accession>
<dbReference type="PANTHER" id="PTHR11054">
    <property type="entry name" value="6-PHOSPHOGLUCONOLACTONASE"/>
    <property type="match status" value="1"/>
</dbReference>
<evidence type="ECO:0000259" key="2">
    <source>
        <dbReference type="Pfam" id="PF01182"/>
    </source>
</evidence>
<dbReference type="SUPFAM" id="SSF100950">
    <property type="entry name" value="NagB/RpiA/CoA transferase-like"/>
    <property type="match status" value="1"/>
</dbReference>
<evidence type="ECO:0000256" key="1">
    <source>
        <dbReference type="ARBA" id="ARBA00004959"/>
    </source>
</evidence>
<proteinExistence type="predicted"/>
<comment type="pathway">
    <text evidence="1">Carbohydrate degradation; pentose phosphate pathway.</text>
</comment>
<organism evidence="3 4">
    <name type="scientific">Acorus calamus</name>
    <name type="common">Sweet flag</name>
    <dbReference type="NCBI Taxonomy" id="4465"/>
    <lineage>
        <taxon>Eukaryota</taxon>
        <taxon>Viridiplantae</taxon>
        <taxon>Streptophyta</taxon>
        <taxon>Embryophyta</taxon>
        <taxon>Tracheophyta</taxon>
        <taxon>Spermatophyta</taxon>
        <taxon>Magnoliopsida</taxon>
        <taxon>Liliopsida</taxon>
        <taxon>Acoraceae</taxon>
        <taxon>Acorus</taxon>
    </lineage>
</organism>
<evidence type="ECO:0000313" key="3">
    <source>
        <dbReference type="EMBL" id="KAK1321670.1"/>
    </source>
</evidence>
<dbReference type="InterPro" id="IPR006148">
    <property type="entry name" value="Glc/Gal-6P_isomerase"/>
</dbReference>
<reference evidence="3" key="1">
    <citation type="journal article" date="2023" name="Nat. Commun.">
        <title>Diploid and tetraploid genomes of Acorus and the evolution of monocots.</title>
        <authorList>
            <person name="Ma L."/>
            <person name="Liu K.W."/>
            <person name="Li Z."/>
            <person name="Hsiao Y.Y."/>
            <person name="Qi Y."/>
            <person name="Fu T."/>
            <person name="Tang G.D."/>
            <person name="Zhang D."/>
            <person name="Sun W.H."/>
            <person name="Liu D.K."/>
            <person name="Li Y."/>
            <person name="Chen G.Z."/>
            <person name="Liu X.D."/>
            <person name="Liao X.Y."/>
            <person name="Jiang Y.T."/>
            <person name="Yu X."/>
            <person name="Hao Y."/>
            <person name="Huang J."/>
            <person name="Zhao X.W."/>
            <person name="Ke S."/>
            <person name="Chen Y.Y."/>
            <person name="Wu W.L."/>
            <person name="Hsu J.L."/>
            <person name="Lin Y.F."/>
            <person name="Huang M.D."/>
            <person name="Li C.Y."/>
            <person name="Huang L."/>
            <person name="Wang Z.W."/>
            <person name="Zhao X."/>
            <person name="Zhong W.Y."/>
            <person name="Peng D.H."/>
            <person name="Ahmad S."/>
            <person name="Lan S."/>
            <person name="Zhang J.S."/>
            <person name="Tsai W.C."/>
            <person name="Van de Peer Y."/>
            <person name="Liu Z.J."/>
        </authorList>
    </citation>
    <scope>NUCLEOTIDE SEQUENCE</scope>
    <source>
        <strain evidence="3">CP</strain>
    </source>
</reference>
<dbReference type="Gene3D" id="3.40.50.1360">
    <property type="match status" value="1"/>
</dbReference>
<dbReference type="PANTHER" id="PTHR11054:SF22">
    <property type="entry name" value="6-PHOSPHOGLUCONOLACTONASE 3, CHLOROPLASTIC"/>
    <property type="match status" value="1"/>
</dbReference>
<dbReference type="AlphaFoldDB" id="A0AAV9F729"/>
<reference evidence="3" key="2">
    <citation type="submission" date="2023-06" db="EMBL/GenBank/DDBJ databases">
        <authorList>
            <person name="Ma L."/>
            <person name="Liu K.-W."/>
            <person name="Li Z."/>
            <person name="Hsiao Y.-Y."/>
            <person name="Qi Y."/>
            <person name="Fu T."/>
            <person name="Tang G."/>
            <person name="Zhang D."/>
            <person name="Sun W.-H."/>
            <person name="Liu D.-K."/>
            <person name="Li Y."/>
            <person name="Chen G.-Z."/>
            <person name="Liu X.-D."/>
            <person name="Liao X.-Y."/>
            <person name="Jiang Y.-T."/>
            <person name="Yu X."/>
            <person name="Hao Y."/>
            <person name="Huang J."/>
            <person name="Zhao X.-W."/>
            <person name="Ke S."/>
            <person name="Chen Y.-Y."/>
            <person name="Wu W.-L."/>
            <person name="Hsu J.-L."/>
            <person name="Lin Y.-F."/>
            <person name="Huang M.-D."/>
            <person name="Li C.-Y."/>
            <person name="Huang L."/>
            <person name="Wang Z.-W."/>
            <person name="Zhao X."/>
            <person name="Zhong W.-Y."/>
            <person name="Peng D.-H."/>
            <person name="Ahmad S."/>
            <person name="Lan S."/>
            <person name="Zhang J.-S."/>
            <person name="Tsai W.-C."/>
            <person name="Van De Peer Y."/>
            <person name="Liu Z.-J."/>
        </authorList>
    </citation>
    <scope>NUCLEOTIDE SEQUENCE</scope>
    <source>
        <strain evidence="3">CP</strain>
        <tissue evidence="3">Leaves</tissue>
    </source>
</reference>
<comment type="caution">
    <text evidence="3">The sequence shown here is derived from an EMBL/GenBank/DDBJ whole genome shotgun (WGS) entry which is preliminary data.</text>
</comment>
<sequence length="219" mass="23791">MAAASVKSEKPKVLIFKGEEALSMSLANYAVDLSEKFVREGGGLHDRLIGRFPHQDSQIKLPIRTNSSTEVSKLGLRVPIPPGQVYAINDTISAEGAADDYETCLGQLVKTEILEITKNNGFLKDGSQWTCCLSFPWASPVVKESQRLVTFIKDSLKPPSQRMTFTFPVINSSSYIAQVVCSRNKAAAVHDALGTEKTSDPFACCNGFAGRWGTDLVCG</sequence>
<dbReference type="GO" id="GO:0005975">
    <property type="term" value="P:carbohydrate metabolic process"/>
    <property type="evidence" value="ECO:0007669"/>
    <property type="project" value="InterPro"/>
</dbReference>
<name>A0AAV9F729_ACOCL</name>